<dbReference type="InParanoid" id="A0A165IUN8"/>
<accession>A0A165IUN8</accession>
<organism evidence="1 2">
    <name type="scientific">Exidia glandulosa HHB12029</name>
    <dbReference type="NCBI Taxonomy" id="1314781"/>
    <lineage>
        <taxon>Eukaryota</taxon>
        <taxon>Fungi</taxon>
        <taxon>Dikarya</taxon>
        <taxon>Basidiomycota</taxon>
        <taxon>Agaricomycotina</taxon>
        <taxon>Agaricomycetes</taxon>
        <taxon>Auriculariales</taxon>
        <taxon>Exidiaceae</taxon>
        <taxon>Exidia</taxon>
    </lineage>
</organism>
<protein>
    <submittedName>
        <fullName evidence="1">Uncharacterized protein</fullName>
    </submittedName>
</protein>
<reference evidence="1 2" key="1">
    <citation type="journal article" date="2016" name="Mol. Biol. Evol.">
        <title>Comparative Genomics of Early-Diverging Mushroom-Forming Fungi Provides Insights into the Origins of Lignocellulose Decay Capabilities.</title>
        <authorList>
            <person name="Nagy L.G."/>
            <person name="Riley R."/>
            <person name="Tritt A."/>
            <person name="Adam C."/>
            <person name="Daum C."/>
            <person name="Floudas D."/>
            <person name="Sun H."/>
            <person name="Yadav J.S."/>
            <person name="Pangilinan J."/>
            <person name="Larsson K.H."/>
            <person name="Matsuura K."/>
            <person name="Barry K."/>
            <person name="Labutti K."/>
            <person name="Kuo R."/>
            <person name="Ohm R.A."/>
            <person name="Bhattacharya S.S."/>
            <person name="Shirouzu T."/>
            <person name="Yoshinaga Y."/>
            <person name="Martin F.M."/>
            <person name="Grigoriev I.V."/>
            <person name="Hibbett D.S."/>
        </authorList>
    </citation>
    <scope>NUCLEOTIDE SEQUENCE [LARGE SCALE GENOMIC DNA]</scope>
    <source>
        <strain evidence="1 2">HHB12029</strain>
    </source>
</reference>
<gene>
    <name evidence="1" type="ORF">EXIGLDRAFT_31867</name>
</gene>
<dbReference type="Proteomes" id="UP000077266">
    <property type="component" value="Unassembled WGS sequence"/>
</dbReference>
<keyword evidence="2" id="KW-1185">Reference proteome</keyword>
<evidence type="ECO:0000313" key="1">
    <source>
        <dbReference type="EMBL" id="KZV93897.1"/>
    </source>
</evidence>
<dbReference type="EMBL" id="KV425982">
    <property type="protein sequence ID" value="KZV93897.1"/>
    <property type="molecule type" value="Genomic_DNA"/>
</dbReference>
<proteinExistence type="predicted"/>
<name>A0A165IUN8_EXIGL</name>
<dbReference type="AlphaFoldDB" id="A0A165IUN8"/>
<evidence type="ECO:0000313" key="2">
    <source>
        <dbReference type="Proteomes" id="UP000077266"/>
    </source>
</evidence>
<sequence length="149" mass="15873">MWFWCGCVSAHRDALANSLRTKQDSKDAGGAASATTIISAAAEATTVDDLAAVDMGIKAVVQMCLNADGKTGSFGILGVFKVSAAAPTGKEFAQERIPTDCLATRQFIHLRFTVDPPPSITHRASVWLMSGWRADALWHVACSPTPPHF</sequence>